<dbReference type="PANTHER" id="PTHR43674">
    <property type="entry name" value="NITRILASE C965.09-RELATED"/>
    <property type="match status" value="1"/>
</dbReference>
<dbReference type="Gene3D" id="3.60.110.10">
    <property type="entry name" value="Carbon-nitrogen hydrolase"/>
    <property type="match status" value="1"/>
</dbReference>
<dbReference type="InterPro" id="IPR003010">
    <property type="entry name" value="C-N_Hydrolase"/>
</dbReference>
<gene>
    <name evidence="3" type="ORF">ACFPMF_05510</name>
</gene>
<dbReference type="InterPro" id="IPR036526">
    <property type="entry name" value="C-N_Hydrolase_sf"/>
</dbReference>
<dbReference type="CDD" id="cd07197">
    <property type="entry name" value="nitrilase"/>
    <property type="match status" value="1"/>
</dbReference>
<evidence type="ECO:0000313" key="4">
    <source>
        <dbReference type="Proteomes" id="UP001596106"/>
    </source>
</evidence>
<dbReference type="EMBL" id="JBHSMA010000001">
    <property type="protein sequence ID" value="MFC5408753.1"/>
    <property type="molecule type" value="Genomic_DNA"/>
</dbReference>
<reference evidence="4" key="1">
    <citation type="journal article" date="2019" name="Int. J. Syst. Evol. Microbiol.">
        <title>The Global Catalogue of Microorganisms (GCM) 10K type strain sequencing project: providing services to taxonomists for standard genome sequencing and annotation.</title>
        <authorList>
            <consortium name="The Broad Institute Genomics Platform"/>
            <consortium name="The Broad Institute Genome Sequencing Center for Infectious Disease"/>
            <person name="Wu L."/>
            <person name="Ma J."/>
        </authorList>
    </citation>
    <scope>NUCLEOTIDE SEQUENCE [LARGE SCALE GENOMIC DNA]</scope>
    <source>
        <strain evidence="4">CCUG 55250</strain>
    </source>
</reference>
<accession>A0ABW0I899</accession>
<keyword evidence="4" id="KW-1185">Reference proteome</keyword>
<organism evidence="3 4">
    <name type="scientific">Larkinella bovis</name>
    <dbReference type="NCBI Taxonomy" id="683041"/>
    <lineage>
        <taxon>Bacteria</taxon>
        <taxon>Pseudomonadati</taxon>
        <taxon>Bacteroidota</taxon>
        <taxon>Cytophagia</taxon>
        <taxon>Cytophagales</taxon>
        <taxon>Spirosomataceae</taxon>
        <taxon>Larkinella</taxon>
    </lineage>
</organism>
<feature type="domain" description="CN hydrolase" evidence="2">
    <location>
        <begin position="1"/>
        <end position="234"/>
    </location>
</feature>
<dbReference type="InterPro" id="IPR050345">
    <property type="entry name" value="Aliph_Amidase/BUP"/>
</dbReference>
<dbReference type="RefSeq" id="WP_379841934.1">
    <property type="nucleotide sequence ID" value="NZ_JBHSMA010000001.1"/>
</dbReference>
<name>A0ABW0I899_9BACT</name>
<evidence type="ECO:0000259" key="2">
    <source>
        <dbReference type="PROSITE" id="PS50263"/>
    </source>
</evidence>
<evidence type="ECO:0000313" key="3">
    <source>
        <dbReference type="EMBL" id="MFC5408753.1"/>
    </source>
</evidence>
<sequence length="242" mass="26205">MKLCVAQTRPIKGDMARNRAKHTQCIELAVSQGADLIIFPELSITGYEPALAHELATTPDDRRFADFQTLSDAHAIIIGVGLPTPTEAGVCITMALFHPNQPWQTYSKQYLHADEEPFFVSGRNATLLVRNQPTIALAICYELSIAEHAQRAAEQGAEIYIASVAKTAQGVEKAFQRLVDIAGTYAMTVLMANSVGPSDDFVSGGKTAIWNPAGRLLAHLNDTDEGILVLNTDTQDVLAKTL</sequence>
<keyword evidence="1 3" id="KW-0378">Hydrolase</keyword>
<evidence type="ECO:0000256" key="1">
    <source>
        <dbReference type="ARBA" id="ARBA00022801"/>
    </source>
</evidence>
<protein>
    <submittedName>
        <fullName evidence="3">Carbon-nitrogen hydrolase family protein</fullName>
    </submittedName>
</protein>
<dbReference type="Pfam" id="PF00795">
    <property type="entry name" value="CN_hydrolase"/>
    <property type="match status" value="1"/>
</dbReference>
<dbReference type="SUPFAM" id="SSF56317">
    <property type="entry name" value="Carbon-nitrogen hydrolase"/>
    <property type="match status" value="1"/>
</dbReference>
<dbReference type="Proteomes" id="UP001596106">
    <property type="component" value="Unassembled WGS sequence"/>
</dbReference>
<dbReference type="GO" id="GO:0016787">
    <property type="term" value="F:hydrolase activity"/>
    <property type="evidence" value="ECO:0007669"/>
    <property type="project" value="UniProtKB-KW"/>
</dbReference>
<proteinExistence type="predicted"/>
<comment type="caution">
    <text evidence="3">The sequence shown here is derived from an EMBL/GenBank/DDBJ whole genome shotgun (WGS) entry which is preliminary data.</text>
</comment>
<dbReference type="PANTHER" id="PTHR43674:SF2">
    <property type="entry name" value="BETA-UREIDOPROPIONASE"/>
    <property type="match status" value="1"/>
</dbReference>
<dbReference type="PROSITE" id="PS50263">
    <property type="entry name" value="CN_HYDROLASE"/>
    <property type="match status" value="1"/>
</dbReference>